<evidence type="ECO:0000256" key="2">
    <source>
        <dbReference type="ARBA" id="ARBA00006920"/>
    </source>
</evidence>
<evidence type="ECO:0000256" key="9">
    <source>
        <dbReference type="ARBA" id="ARBA00023065"/>
    </source>
</evidence>
<proteinExistence type="inferred from homology"/>
<evidence type="ECO:0000256" key="12">
    <source>
        <dbReference type="ARBA" id="ARBA00034430"/>
    </source>
</evidence>
<evidence type="ECO:0000256" key="8">
    <source>
        <dbReference type="ARBA" id="ARBA00022989"/>
    </source>
</evidence>
<keyword evidence="3" id="KW-0813">Transport</keyword>
<feature type="transmembrane region" description="Helical" evidence="13">
    <location>
        <begin position="21"/>
        <end position="39"/>
    </location>
</feature>
<evidence type="ECO:0000256" key="4">
    <source>
        <dbReference type="ARBA" id="ARBA00022538"/>
    </source>
</evidence>
<reference evidence="14 15" key="1">
    <citation type="submission" date="2024-03" db="EMBL/GenBank/DDBJ databases">
        <title>Flavobacterium soyae.</title>
        <authorList>
            <person name="Zheng W."/>
        </authorList>
    </citation>
    <scope>NUCLEOTIDE SEQUENCE [LARGE SCALE GENOMIC DNA]</scope>
    <source>
        <strain evidence="14 15">55</strain>
    </source>
</reference>
<dbReference type="Pfam" id="PF06736">
    <property type="entry name" value="TMEM175"/>
    <property type="match status" value="1"/>
</dbReference>
<keyword evidence="8 13" id="KW-1133">Transmembrane helix</keyword>
<dbReference type="PANTHER" id="PTHR31462">
    <property type="entry name" value="ENDOSOMAL/LYSOSOMAL POTASSIUM CHANNEL TMEM175"/>
    <property type="match status" value="1"/>
</dbReference>
<feature type="transmembrane region" description="Helical" evidence="13">
    <location>
        <begin position="95"/>
        <end position="115"/>
    </location>
</feature>
<evidence type="ECO:0000256" key="11">
    <source>
        <dbReference type="ARBA" id="ARBA00023303"/>
    </source>
</evidence>
<feature type="transmembrane region" description="Helical" evidence="13">
    <location>
        <begin position="121"/>
        <end position="141"/>
    </location>
</feature>
<protein>
    <submittedName>
        <fullName evidence="14">TMEM175 family protein</fullName>
    </submittedName>
</protein>
<evidence type="ECO:0000256" key="7">
    <source>
        <dbReference type="ARBA" id="ARBA00022958"/>
    </source>
</evidence>
<evidence type="ECO:0000256" key="13">
    <source>
        <dbReference type="SAM" id="Phobius"/>
    </source>
</evidence>
<evidence type="ECO:0000313" key="15">
    <source>
        <dbReference type="Proteomes" id="UP001623852"/>
    </source>
</evidence>
<evidence type="ECO:0000256" key="3">
    <source>
        <dbReference type="ARBA" id="ARBA00022448"/>
    </source>
</evidence>
<keyword evidence="15" id="KW-1185">Reference proteome</keyword>
<dbReference type="Proteomes" id="UP001623852">
    <property type="component" value="Chromosome"/>
</dbReference>
<comment type="catalytic activity">
    <reaction evidence="12">
        <text>K(+)(in) = K(+)(out)</text>
        <dbReference type="Rhea" id="RHEA:29463"/>
        <dbReference type="ChEBI" id="CHEBI:29103"/>
    </reaction>
</comment>
<feature type="transmembrane region" description="Helical" evidence="13">
    <location>
        <begin position="171"/>
        <end position="194"/>
    </location>
</feature>
<evidence type="ECO:0000256" key="6">
    <source>
        <dbReference type="ARBA" id="ARBA00022826"/>
    </source>
</evidence>
<sequence>MNKYNLISGFRLQRIEAISDGVFAIALTFLALDIKVPVNDLVHSEKDLIITFLQLTPKLLTYFLSFVTMGIYWLAQSTQFHYINKSDRNLNWINLFFLLAISIMPFTTAFLSQYIHFKFSIFIYWFNLSLLGQLLGINWYYAKKKNILSINDDEQKTVTKSIKNRIIESQILYTIAALCCFINAYLSIGLLVVIQLNYAFAVFSKKDNVTKKHSDE</sequence>
<keyword evidence="6" id="KW-0631">Potassium channel</keyword>
<dbReference type="EMBL" id="CP150845">
    <property type="protein sequence ID" value="WYZ21944.1"/>
    <property type="molecule type" value="Genomic_DNA"/>
</dbReference>
<comment type="similarity">
    <text evidence="2">Belongs to the TMEM175 family.</text>
</comment>
<feature type="transmembrane region" description="Helical" evidence="13">
    <location>
        <begin position="59"/>
        <end position="75"/>
    </location>
</feature>
<evidence type="ECO:0000256" key="10">
    <source>
        <dbReference type="ARBA" id="ARBA00023136"/>
    </source>
</evidence>
<keyword evidence="4" id="KW-0633">Potassium transport</keyword>
<keyword evidence="9" id="KW-0406">Ion transport</keyword>
<dbReference type="PANTHER" id="PTHR31462:SF5">
    <property type="entry name" value="ENDOSOMAL_LYSOSOMAL PROTON CHANNEL TMEM175"/>
    <property type="match status" value="1"/>
</dbReference>
<dbReference type="RefSeq" id="WP_406845542.1">
    <property type="nucleotide sequence ID" value="NZ_CP150845.1"/>
</dbReference>
<evidence type="ECO:0000256" key="1">
    <source>
        <dbReference type="ARBA" id="ARBA00004141"/>
    </source>
</evidence>
<keyword evidence="7" id="KW-0630">Potassium</keyword>
<gene>
    <name evidence="14" type="ORF">AABD74_10865</name>
</gene>
<keyword evidence="5 13" id="KW-0812">Transmembrane</keyword>
<comment type="subcellular location">
    <subcellularLocation>
        <location evidence="1">Membrane</location>
        <topology evidence="1">Multi-pass membrane protein</topology>
    </subcellularLocation>
</comment>
<dbReference type="InterPro" id="IPR010617">
    <property type="entry name" value="TMEM175-like"/>
</dbReference>
<evidence type="ECO:0000256" key="5">
    <source>
        <dbReference type="ARBA" id="ARBA00022692"/>
    </source>
</evidence>
<keyword evidence="11" id="KW-0407">Ion channel</keyword>
<name>A0ABZ2UNN5_9FLAO</name>
<evidence type="ECO:0000313" key="14">
    <source>
        <dbReference type="EMBL" id="WYZ21944.1"/>
    </source>
</evidence>
<keyword evidence="10 13" id="KW-0472">Membrane</keyword>
<accession>A0ABZ2UNN5</accession>
<organism evidence="14 15">
    <name type="scientific">Flavobacterium soyae</name>
    <dbReference type="NCBI Taxonomy" id="2903098"/>
    <lineage>
        <taxon>Bacteria</taxon>
        <taxon>Pseudomonadati</taxon>
        <taxon>Bacteroidota</taxon>
        <taxon>Flavobacteriia</taxon>
        <taxon>Flavobacteriales</taxon>
        <taxon>Flavobacteriaceae</taxon>
        <taxon>Flavobacterium</taxon>
    </lineage>
</organism>